<gene>
    <name evidence="3" type="ORF">ECRASSUSDP1_LOCUS24189</name>
</gene>
<feature type="region of interest" description="Disordered" evidence="2">
    <location>
        <begin position="587"/>
        <end position="622"/>
    </location>
</feature>
<reference evidence="3" key="1">
    <citation type="submission" date="2023-07" db="EMBL/GenBank/DDBJ databases">
        <authorList>
            <consortium name="AG Swart"/>
            <person name="Singh M."/>
            <person name="Singh A."/>
            <person name="Seah K."/>
            <person name="Emmerich C."/>
        </authorList>
    </citation>
    <scope>NUCLEOTIDE SEQUENCE</scope>
    <source>
        <strain evidence="3">DP1</strain>
    </source>
</reference>
<keyword evidence="4" id="KW-1185">Reference proteome</keyword>
<comment type="caution">
    <text evidence="3">The sequence shown here is derived from an EMBL/GenBank/DDBJ whole genome shotgun (WGS) entry which is preliminary data.</text>
</comment>
<name>A0AAD1Y2F7_EUPCR</name>
<protein>
    <submittedName>
        <fullName evidence="3">Uncharacterized protein</fullName>
    </submittedName>
</protein>
<organism evidence="3 4">
    <name type="scientific">Euplotes crassus</name>
    <dbReference type="NCBI Taxonomy" id="5936"/>
    <lineage>
        <taxon>Eukaryota</taxon>
        <taxon>Sar</taxon>
        <taxon>Alveolata</taxon>
        <taxon>Ciliophora</taxon>
        <taxon>Intramacronucleata</taxon>
        <taxon>Spirotrichea</taxon>
        <taxon>Hypotrichia</taxon>
        <taxon>Euplotida</taxon>
        <taxon>Euplotidae</taxon>
        <taxon>Moneuplotes</taxon>
    </lineage>
</organism>
<feature type="compositionally biased region" description="Basic residues" evidence="2">
    <location>
        <begin position="117"/>
        <end position="127"/>
    </location>
</feature>
<feature type="region of interest" description="Disordered" evidence="2">
    <location>
        <begin position="108"/>
        <end position="133"/>
    </location>
</feature>
<feature type="region of interest" description="Disordered" evidence="2">
    <location>
        <begin position="22"/>
        <end position="45"/>
    </location>
</feature>
<evidence type="ECO:0000256" key="2">
    <source>
        <dbReference type="SAM" id="MobiDB-lite"/>
    </source>
</evidence>
<dbReference type="Proteomes" id="UP001295684">
    <property type="component" value="Unassembled WGS sequence"/>
</dbReference>
<feature type="compositionally biased region" description="Basic and acidic residues" evidence="2">
    <location>
        <begin position="22"/>
        <end position="33"/>
    </location>
</feature>
<dbReference type="AlphaFoldDB" id="A0AAD1Y2F7"/>
<accession>A0AAD1Y2F7</accession>
<feature type="compositionally biased region" description="Basic residues" evidence="2">
    <location>
        <begin position="596"/>
        <end position="614"/>
    </location>
</feature>
<evidence type="ECO:0000256" key="1">
    <source>
        <dbReference type="SAM" id="Coils"/>
    </source>
</evidence>
<proteinExistence type="predicted"/>
<keyword evidence="1" id="KW-0175">Coiled coil</keyword>
<feature type="coiled-coil region" evidence="1">
    <location>
        <begin position="499"/>
        <end position="526"/>
    </location>
</feature>
<evidence type="ECO:0000313" key="3">
    <source>
        <dbReference type="EMBL" id="CAI2382705.1"/>
    </source>
</evidence>
<sequence>MDLQFKIFQPVLKKKRYGASRFKDRRATDDSKQTESFLEEGPQVPNNPIYYNDSQMFMDDLDEPLIEGINESGQKEINKLILPKIRRYFLIKILFSQAKHVNKIATGVSTSTDPPKKEKRIGTKRPSFKTNPSKERKNFKIQLLKDEIDDGKINAQRNLSVISRNIRNLKLLRYPHRSSTIVSNKTEQKSLDISKLQNDFDFVNPKMSQFLHISNEGMDYSSSNIAKPFVGPEISIKIKKKDNSFNDYYDSQQTKIETLGTINRNSEKLSSKIHMSSDNLRESKKKYLRNIASIQSNEEIKHYKARMKVKMNEKLATLRLHKVRGSQSSLYPTKNPVKIFKTELSNKGRRYIAVIPDGSSTEDPSKFIKIEITQFLQKYSINSKKLEDYAEKKKAAKAQGKFDKRAFLEFKNYIDKEFDKREEVVRLSKNSQIGQFRIKSDFQEDNKIMLFTPDGKYIRKFSDIEGVYDESRKNLGFLVASWTGYFLGLRDYDPDHGHLFEKELKERQIRDNIKKLESEWEAKRNKYSFSNAENSRVGVKNMKIQSTNYIWKNEEYRGRFTSQLGEMRPAHLFDPVEDEIKNCSDYDEETQYFSPRKTRSPRKGKSPRKRKSPRKEKSPVKADYGFDKKSSLSIKPAKQENNLSKERSHAMLVQASAQDILSFDSVCQFGNLYKVENRLIYELHSQFISIRDMQRSVYSLNTSEIPASLFIKFCNVLKDKTPLVQKRFLRAFGIDFNHNKKKKRSSNIKSKLQEIAGDNDEDSAPDTLVSWRTFLHLNALLKYQKGTPQMFIDMWMIFIDPLNKGFVNASDIRIVFEELARGRYTRDPTLISQGFSNAMTYLLQSSSDINSEEIRMDKVRETFEDTDSEVNLLYLINQTLKTNCEYKGITEVIAKILEEKRY</sequence>
<evidence type="ECO:0000313" key="4">
    <source>
        <dbReference type="Proteomes" id="UP001295684"/>
    </source>
</evidence>
<dbReference type="EMBL" id="CAMPGE010024896">
    <property type="protein sequence ID" value="CAI2382705.1"/>
    <property type="molecule type" value="Genomic_DNA"/>
</dbReference>